<proteinExistence type="predicted"/>
<name>A0A0B0NCQ5_GOSAR</name>
<reference evidence="2" key="1">
    <citation type="submission" date="2014-09" db="EMBL/GenBank/DDBJ databases">
        <authorList>
            <person name="Mudge J."/>
            <person name="Ramaraj T."/>
            <person name="Lindquist I.E."/>
            <person name="Bharti A.K."/>
            <person name="Sundararajan A."/>
            <person name="Cameron C.T."/>
            <person name="Woodward J.E."/>
            <person name="May G.D."/>
            <person name="Brubaker C."/>
            <person name="Broadhvest J."/>
            <person name="Wilkins T.A."/>
        </authorList>
    </citation>
    <scope>NUCLEOTIDE SEQUENCE</scope>
    <source>
        <strain evidence="2">cv. AKA8401</strain>
    </source>
</reference>
<evidence type="ECO:0000313" key="2">
    <source>
        <dbReference type="Proteomes" id="UP000032142"/>
    </source>
</evidence>
<dbReference type="Proteomes" id="UP000032142">
    <property type="component" value="Unassembled WGS sequence"/>
</dbReference>
<dbReference type="EMBL" id="KN397392">
    <property type="protein sequence ID" value="KHG12288.1"/>
    <property type="molecule type" value="Genomic_DNA"/>
</dbReference>
<sequence>MLMKEHHLPISRDMNFIIMNDATYYRSRMPNASAFSSFSI</sequence>
<accession>A0A0B0NCQ5</accession>
<protein>
    <submittedName>
        <fullName evidence="1">Pregnancy zone</fullName>
    </submittedName>
</protein>
<keyword evidence="2" id="KW-1185">Reference proteome</keyword>
<evidence type="ECO:0000313" key="1">
    <source>
        <dbReference type="EMBL" id="KHG12288.1"/>
    </source>
</evidence>
<dbReference type="AlphaFoldDB" id="A0A0B0NCQ5"/>
<organism evidence="1 2">
    <name type="scientific">Gossypium arboreum</name>
    <name type="common">Tree cotton</name>
    <name type="synonym">Gossypium nanking</name>
    <dbReference type="NCBI Taxonomy" id="29729"/>
    <lineage>
        <taxon>Eukaryota</taxon>
        <taxon>Viridiplantae</taxon>
        <taxon>Streptophyta</taxon>
        <taxon>Embryophyta</taxon>
        <taxon>Tracheophyta</taxon>
        <taxon>Spermatophyta</taxon>
        <taxon>Magnoliopsida</taxon>
        <taxon>eudicotyledons</taxon>
        <taxon>Gunneridae</taxon>
        <taxon>Pentapetalae</taxon>
        <taxon>rosids</taxon>
        <taxon>malvids</taxon>
        <taxon>Malvales</taxon>
        <taxon>Malvaceae</taxon>
        <taxon>Malvoideae</taxon>
        <taxon>Gossypium</taxon>
    </lineage>
</organism>
<gene>
    <name evidence="1" type="ORF">F383_20233</name>
</gene>